<proteinExistence type="predicted"/>
<evidence type="ECO:0000313" key="2">
    <source>
        <dbReference type="EMBL" id="KAK0623328.1"/>
    </source>
</evidence>
<feature type="region of interest" description="Disordered" evidence="1">
    <location>
        <begin position="291"/>
        <end position="326"/>
    </location>
</feature>
<feature type="region of interest" description="Disordered" evidence="1">
    <location>
        <begin position="47"/>
        <end position="230"/>
    </location>
</feature>
<feature type="compositionally biased region" description="Basic and acidic residues" evidence="1">
    <location>
        <begin position="54"/>
        <end position="70"/>
    </location>
</feature>
<feature type="compositionally biased region" description="Polar residues" evidence="1">
    <location>
        <begin position="582"/>
        <end position="594"/>
    </location>
</feature>
<gene>
    <name evidence="2" type="ORF">B0T14DRAFT_173107</name>
</gene>
<feature type="compositionally biased region" description="Polar residues" evidence="1">
    <location>
        <begin position="660"/>
        <end position="689"/>
    </location>
</feature>
<organism evidence="2 3">
    <name type="scientific">Immersiella caudata</name>
    <dbReference type="NCBI Taxonomy" id="314043"/>
    <lineage>
        <taxon>Eukaryota</taxon>
        <taxon>Fungi</taxon>
        <taxon>Dikarya</taxon>
        <taxon>Ascomycota</taxon>
        <taxon>Pezizomycotina</taxon>
        <taxon>Sordariomycetes</taxon>
        <taxon>Sordariomycetidae</taxon>
        <taxon>Sordariales</taxon>
        <taxon>Lasiosphaeriaceae</taxon>
        <taxon>Immersiella</taxon>
    </lineage>
</organism>
<feature type="region of interest" description="Disordered" evidence="1">
    <location>
        <begin position="466"/>
        <end position="727"/>
    </location>
</feature>
<feature type="compositionally biased region" description="Low complexity" evidence="1">
    <location>
        <begin position="716"/>
        <end position="727"/>
    </location>
</feature>
<dbReference type="EMBL" id="JAULSU010000003">
    <property type="protein sequence ID" value="KAK0623328.1"/>
    <property type="molecule type" value="Genomic_DNA"/>
</dbReference>
<sequence>MPPRTLLEWVVGQRVPTKKGRKASSVKVKLATNDETEEDTITVTVPRHGSAARKAAERTASKNVRFDTKIGGDFSDEADDEKSPAPKNGNGNGAVKARKKKPKPIVVIDDSDATLIPEESQAENSEVETGTQSKSKNKNKGKGGGDQAKAQNNDNKDSKSSEKAEGKGGDKKKGGKGSSSGSKSPREDKTKSSTKQDSKPSPKSTEKTAKNSPKSTPVPYPAPPASGVDPNLILPVQAYTINVEHAFEEQGKDPKPNAFFDPHSGRCRVYHGPEWGIRYKELYPQATAVEANASAKAPSPPKSPREMQTPSKVSEGPPPVPAKPAEYQTQPEPLRYYMVPQQSEGHGQNQHHGYPQYVFHPQPPPIPQGMPWANPILCRKETIPRSALSGPPPGVPLVRPCDIPFLEHLGRRLKSGADFGDWTGEETFSHFFQPILDRAKANESFAPPPSSPPVTTYQQFFDRYLAPLQGRGGKDGGSSSTAKDKRKAKHQSSGAGGSGSPSSREDRGGKNGSGKRSKPPSPEKSETGEVEINFGELGDWDKVHDKAPPAASSWAVSNSKDNDKQASNSGWGNRDSNEKQASDSGWGNNETSAPTGGHPGSIEEPSSPTGSKKTADAWDCNAGTPKSEHSQLGSKSGGSQKGETGGWGSASGSQKGGKTAWNSGSNSGDTPWGNTSGSPNNNANDNTFWGNDEQAGGGGRGISDTYFAGTSDKNPNKNNNNNTASSW</sequence>
<feature type="compositionally biased region" description="Polar residues" evidence="1">
    <location>
        <begin position="554"/>
        <end position="571"/>
    </location>
</feature>
<name>A0AA39WX97_9PEZI</name>
<feature type="compositionally biased region" description="Basic and acidic residues" evidence="1">
    <location>
        <begin position="184"/>
        <end position="209"/>
    </location>
</feature>
<accession>A0AA39WX97</accession>
<reference evidence="2" key="1">
    <citation type="submission" date="2023-06" db="EMBL/GenBank/DDBJ databases">
        <title>Genome-scale phylogeny and comparative genomics of the fungal order Sordariales.</title>
        <authorList>
            <consortium name="Lawrence Berkeley National Laboratory"/>
            <person name="Hensen N."/>
            <person name="Bonometti L."/>
            <person name="Westerberg I."/>
            <person name="Brannstrom I.O."/>
            <person name="Guillou S."/>
            <person name="Cros-Aarteil S."/>
            <person name="Calhoun S."/>
            <person name="Haridas S."/>
            <person name="Kuo A."/>
            <person name="Mondo S."/>
            <person name="Pangilinan J."/>
            <person name="Riley R."/>
            <person name="Labutti K."/>
            <person name="Andreopoulos B."/>
            <person name="Lipzen A."/>
            <person name="Chen C."/>
            <person name="Yanf M."/>
            <person name="Daum C."/>
            <person name="Ng V."/>
            <person name="Clum A."/>
            <person name="Steindorff A."/>
            <person name="Ohm R."/>
            <person name="Martin F."/>
            <person name="Silar P."/>
            <person name="Natvig D."/>
            <person name="Lalanne C."/>
            <person name="Gautier V."/>
            <person name="Ament-Velasquez S.L."/>
            <person name="Kruys A."/>
            <person name="Hutchinson M.I."/>
            <person name="Powell A.J."/>
            <person name="Barry K."/>
            <person name="Miller A.N."/>
            <person name="Grigoriev I.V."/>
            <person name="Debuchy R."/>
            <person name="Gladieux P."/>
            <person name="Thoren M.H."/>
            <person name="Johannesson H."/>
        </authorList>
    </citation>
    <scope>NUCLEOTIDE SEQUENCE</scope>
    <source>
        <strain evidence="2">CBS 606.72</strain>
    </source>
</reference>
<feature type="compositionally biased region" description="Basic and acidic residues" evidence="1">
    <location>
        <begin position="154"/>
        <end position="172"/>
    </location>
</feature>
<dbReference type="AlphaFoldDB" id="A0AA39WX97"/>
<evidence type="ECO:0000313" key="3">
    <source>
        <dbReference type="Proteomes" id="UP001175000"/>
    </source>
</evidence>
<evidence type="ECO:0000256" key="1">
    <source>
        <dbReference type="SAM" id="MobiDB-lite"/>
    </source>
</evidence>
<keyword evidence="3" id="KW-1185">Reference proteome</keyword>
<protein>
    <submittedName>
        <fullName evidence="2">Uncharacterized protein</fullName>
    </submittedName>
</protein>
<feature type="compositionally biased region" description="Gly residues" evidence="1">
    <location>
        <begin position="635"/>
        <end position="649"/>
    </location>
</feature>
<dbReference type="Proteomes" id="UP001175000">
    <property type="component" value="Unassembled WGS sequence"/>
</dbReference>
<comment type="caution">
    <text evidence="2">The sequence shown here is derived from an EMBL/GenBank/DDBJ whole genome shotgun (WGS) entry which is preliminary data.</text>
</comment>
<feature type="compositionally biased region" description="Polar residues" evidence="1">
    <location>
        <begin position="122"/>
        <end position="132"/>
    </location>
</feature>